<dbReference type="RefSeq" id="WP_245577255.1">
    <property type="nucleotide sequence ID" value="NZ_JBIAZU010000006.1"/>
</dbReference>
<dbReference type="EMBL" id="JBIAZU010000006">
    <property type="protein sequence ID" value="MFF5294076.1"/>
    <property type="molecule type" value="Genomic_DNA"/>
</dbReference>
<dbReference type="InterPro" id="IPR036136">
    <property type="entry name" value="Nit/Sulf_reduc_fer-like_dom_sf"/>
</dbReference>
<dbReference type="SUPFAM" id="SSF55124">
    <property type="entry name" value="Nitrite/Sulfite reductase N-terminal domain-like"/>
    <property type="match status" value="2"/>
</dbReference>
<feature type="compositionally biased region" description="Low complexity" evidence="7">
    <location>
        <begin position="164"/>
        <end position="178"/>
    </location>
</feature>
<keyword evidence="3" id="KW-0479">Metal-binding</keyword>
<keyword evidence="6" id="KW-0411">Iron-sulfur</keyword>
<sequence>MPHPIRQSDTDACPGALRLHAAADGPLARVRLPGGMLTGPQLAELGAIAAEWGDGGLELTSRANVQLRALTRANPASLAARLHAAGLLPSETHETVRNIAAPPLASAELRALVTALDDALCADPALANLPGRFLFALGQVPLAADLTALPVPGAPPTPGPPPTAGAQPTPGVAPAAGVAPTAGGAPTAGAFAILFAGRDEGLRVPADRVVEALLAGAHAFLAERAIAMPPPWRLAELPGGPGRMADLVSAALGLPRQTDEAEISGMRDEDGEARSAIGVPPQADGRGAAGAIGVLSQADGCVAVGTIVPLGRLTGEQIRVLAGADRLVLTPSRGVVVPDLLPEAADEWLAALAGAGLPVGADSRWSGVTACAGRPGCAKSLADVRADALAATRYGEGLPVHWVGCARGCGSPSGPHVRVEATPVGYAVRGRVVDGDLAEVVSAARRA</sequence>
<keyword evidence="5" id="KW-0408">Iron</keyword>
<evidence type="ECO:0000313" key="10">
    <source>
        <dbReference type="Proteomes" id="UP001602245"/>
    </source>
</evidence>
<dbReference type="InterPro" id="IPR045854">
    <property type="entry name" value="NO2/SO3_Rdtase_4Fe4S_sf"/>
</dbReference>
<keyword evidence="4" id="KW-0560">Oxidoreductase</keyword>
<dbReference type="Gene3D" id="3.90.480.10">
    <property type="entry name" value="Sulfite Reductase Hemoprotein,Domain 2"/>
    <property type="match status" value="1"/>
</dbReference>
<evidence type="ECO:0000256" key="7">
    <source>
        <dbReference type="SAM" id="MobiDB-lite"/>
    </source>
</evidence>
<feature type="domain" description="Nitrite/Sulfite reductase ferredoxin-like" evidence="8">
    <location>
        <begin position="28"/>
        <end position="84"/>
    </location>
</feature>
<evidence type="ECO:0000313" key="9">
    <source>
        <dbReference type="EMBL" id="MFF5294076.1"/>
    </source>
</evidence>
<feature type="region of interest" description="Disordered" evidence="7">
    <location>
        <begin position="151"/>
        <end position="178"/>
    </location>
</feature>
<evidence type="ECO:0000256" key="4">
    <source>
        <dbReference type="ARBA" id="ARBA00023002"/>
    </source>
</evidence>
<dbReference type="PANTHER" id="PTHR32439:SF9">
    <property type="entry name" value="BLR3264 PROTEIN"/>
    <property type="match status" value="1"/>
</dbReference>
<evidence type="ECO:0000256" key="5">
    <source>
        <dbReference type="ARBA" id="ARBA00023004"/>
    </source>
</evidence>
<keyword evidence="2" id="KW-0349">Heme</keyword>
<dbReference type="InterPro" id="IPR051329">
    <property type="entry name" value="NIR_SIR_4Fe-4S"/>
</dbReference>
<reference evidence="9 10" key="1">
    <citation type="submission" date="2024-10" db="EMBL/GenBank/DDBJ databases">
        <title>The Natural Products Discovery Center: Release of the First 8490 Sequenced Strains for Exploring Actinobacteria Biosynthetic Diversity.</title>
        <authorList>
            <person name="Kalkreuter E."/>
            <person name="Kautsar S.A."/>
            <person name="Yang D."/>
            <person name="Bader C.D."/>
            <person name="Teijaro C.N."/>
            <person name="Fluegel L."/>
            <person name="Davis C.M."/>
            <person name="Simpson J.R."/>
            <person name="Lauterbach L."/>
            <person name="Steele A.D."/>
            <person name="Gui C."/>
            <person name="Meng S."/>
            <person name="Li G."/>
            <person name="Viehrig K."/>
            <person name="Ye F."/>
            <person name="Su P."/>
            <person name="Kiefer A.F."/>
            <person name="Nichols A."/>
            <person name="Cepeda A.J."/>
            <person name="Yan W."/>
            <person name="Fan B."/>
            <person name="Jiang Y."/>
            <person name="Adhikari A."/>
            <person name="Zheng C.-J."/>
            <person name="Schuster L."/>
            <person name="Cowan T.M."/>
            <person name="Smanski M.J."/>
            <person name="Chevrette M.G."/>
            <person name="De Carvalho L.P.S."/>
            <person name="Shen B."/>
        </authorList>
    </citation>
    <scope>NUCLEOTIDE SEQUENCE [LARGE SCALE GENOMIC DNA]</scope>
    <source>
        <strain evidence="9 10">NPDC000087</strain>
    </source>
</reference>
<evidence type="ECO:0000256" key="6">
    <source>
        <dbReference type="ARBA" id="ARBA00023014"/>
    </source>
</evidence>
<dbReference type="InterPro" id="IPR005117">
    <property type="entry name" value="NiRdtase/SiRdtase_haem-b_fer"/>
</dbReference>
<evidence type="ECO:0000259" key="8">
    <source>
        <dbReference type="Pfam" id="PF03460"/>
    </source>
</evidence>
<evidence type="ECO:0000256" key="2">
    <source>
        <dbReference type="ARBA" id="ARBA00022617"/>
    </source>
</evidence>
<keyword evidence="10" id="KW-1185">Reference proteome</keyword>
<evidence type="ECO:0000256" key="1">
    <source>
        <dbReference type="ARBA" id="ARBA00022485"/>
    </source>
</evidence>
<gene>
    <name evidence="9" type="ORF">ACFY35_31965</name>
</gene>
<protein>
    <submittedName>
        <fullName evidence="9">Precorrin-3B synthase</fullName>
    </submittedName>
</protein>
<feature type="domain" description="Nitrite/Sulfite reductase ferredoxin-like" evidence="8">
    <location>
        <begin position="297"/>
        <end position="353"/>
    </location>
</feature>
<dbReference type="SUPFAM" id="SSF56014">
    <property type="entry name" value="Nitrite and sulphite reductase 4Fe-4S domain-like"/>
    <property type="match status" value="1"/>
</dbReference>
<evidence type="ECO:0000256" key="3">
    <source>
        <dbReference type="ARBA" id="ARBA00022723"/>
    </source>
</evidence>
<feature type="compositionally biased region" description="Pro residues" evidence="7">
    <location>
        <begin position="152"/>
        <end position="163"/>
    </location>
</feature>
<accession>A0ABW6WPE1</accession>
<proteinExistence type="predicted"/>
<dbReference type="Gene3D" id="3.90.480.20">
    <property type="match status" value="1"/>
</dbReference>
<organism evidence="9 10">
    <name type="scientific">Paractinoplanes globisporus</name>
    <dbReference type="NCBI Taxonomy" id="113565"/>
    <lineage>
        <taxon>Bacteria</taxon>
        <taxon>Bacillati</taxon>
        <taxon>Actinomycetota</taxon>
        <taxon>Actinomycetes</taxon>
        <taxon>Micromonosporales</taxon>
        <taxon>Micromonosporaceae</taxon>
        <taxon>Paractinoplanes</taxon>
    </lineage>
</organism>
<dbReference type="Proteomes" id="UP001602245">
    <property type="component" value="Unassembled WGS sequence"/>
</dbReference>
<keyword evidence="1" id="KW-0004">4Fe-4S</keyword>
<comment type="caution">
    <text evidence="9">The sequence shown here is derived from an EMBL/GenBank/DDBJ whole genome shotgun (WGS) entry which is preliminary data.</text>
</comment>
<name>A0ABW6WPE1_9ACTN</name>
<dbReference type="PANTHER" id="PTHR32439">
    <property type="entry name" value="FERREDOXIN--NITRITE REDUCTASE, CHLOROPLASTIC"/>
    <property type="match status" value="1"/>
</dbReference>
<dbReference type="Pfam" id="PF03460">
    <property type="entry name" value="NIR_SIR_ferr"/>
    <property type="match status" value="2"/>
</dbReference>